<feature type="region of interest" description="Disordered" evidence="2">
    <location>
        <begin position="1"/>
        <end position="23"/>
    </location>
</feature>
<dbReference type="InterPro" id="IPR013597">
    <property type="entry name" value="Mat_intron_G2"/>
</dbReference>
<keyword evidence="4" id="KW-0808">Transferase</keyword>
<dbReference type="Proteomes" id="UP001500908">
    <property type="component" value="Unassembled WGS sequence"/>
</dbReference>
<dbReference type="CDD" id="cd00085">
    <property type="entry name" value="HNHc"/>
    <property type="match status" value="1"/>
</dbReference>
<dbReference type="InterPro" id="IPR043128">
    <property type="entry name" value="Rev_trsase/Diguanyl_cyclase"/>
</dbReference>
<accession>A0ABP7GKX0</accession>
<dbReference type="Pfam" id="PF00078">
    <property type="entry name" value="RVT_1"/>
    <property type="match status" value="1"/>
</dbReference>
<dbReference type="InterPro" id="IPR025960">
    <property type="entry name" value="RVT_N"/>
</dbReference>
<feature type="region of interest" description="Disordered" evidence="2">
    <location>
        <begin position="572"/>
        <end position="594"/>
    </location>
</feature>
<dbReference type="GO" id="GO:0003964">
    <property type="term" value="F:RNA-directed DNA polymerase activity"/>
    <property type="evidence" value="ECO:0007669"/>
    <property type="project" value="UniProtKB-KW"/>
</dbReference>
<dbReference type="Pfam" id="PF13655">
    <property type="entry name" value="RVT_N"/>
    <property type="match status" value="1"/>
</dbReference>
<dbReference type="CDD" id="cd01651">
    <property type="entry name" value="RT_G2_intron"/>
    <property type="match status" value="1"/>
</dbReference>
<protein>
    <submittedName>
        <fullName evidence="4">Group II intron reverse transcriptase/maturase</fullName>
    </submittedName>
</protein>
<gene>
    <name evidence="4" type="primary">ltrA</name>
    <name evidence="4" type="ORF">GCM10022402_50090</name>
</gene>
<dbReference type="SUPFAM" id="SSF56672">
    <property type="entry name" value="DNA/RNA polymerases"/>
    <property type="match status" value="1"/>
</dbReference>
<keyword evidence="4" id="KW-0548">Nucleotidyltransferase</keyword>
<dbReference type="EMBL" id="BAABDD010000064">
    <property type="protein sequence ID" value="GAA3767291.1"/>
    <property type="molecule type" value="Genomic_DNA"/>
</dbReference>
<evidence type="ECO:0000313" key="4">
    <source>
        <dbReference type="EMBL" id="GAA3767291.1"/>
    </source>
</evidence>
<proteinExistence type="predicted"/>
<dbReference type="Pfam" id="PF08388">
    <property type="entry name" value="GIIM"/>
    <property type="match status" value="1"/>
</dbReference>
<sequence>MHKLDGVSPEAANGPEGGPALDWHSIDWVTEEGGVRRLRQRIFKASQEGDLKRVRNLQKLMLRSRSNTLVSVRRVTQQSTGRKTAGVDGKVALTPKRRAALAEEVQSESSRRPDPVKRVYIPKSNGKQRPLGIPAIADRVHQARVKNALEPEWEARFEFRSFGFRPGRSCHDAIESIFSMVKGPLTRRRWVLDADLSAAFDRIHHDHLMQAIGAFPGRGAIRGWLKAGMLERGKWAPTEEGTPQGGVISPLLLNIALHGMEGAAGVEWYVSHGRPGTKSTTPVLVRYADDFVVLTHTREEAEKAKRELAEWLEPRGLHFNEEKTQIARLEEGFDFLGFNIRRSGDGKCIIRPSKDAVRRLRDRLRTEVQALHGSNAAAVVRRLTPVIRGWATYYRGVVSSATFSSLDDYVWRLTYRWARRAHPNKSKTWAVDRHFGQFNKSRKDRWVFGDRESGTFLPKFAWTPIVRHVTVRAGASPDDPALQDYWAKRRRKKAPPVMGKVSVQLAFRQQGLCPLCGTTLITGAEYEPDSPREWIDWFAAVAKTLHKHHFVYRREGGGDSLKNLRLAHADCHRQHHEAEDRLTGRKKKTPSGSA</sequence>
<evidence type="ECO:0000313" key="5">
    <source>
        <dbReference type="Proteomes" id="UP001500908"/>
    </source>
</evidence>
<dbReference type="InterPro" id="IPR030931">
    <property type="entry name" value="Group_II_RT_mat"/>
</dbReference>
<dbReference type="InterPro" id="IPR000477">
    <property type="entry name" value="RT_dom"/>
</dbReference>
<dbReference type="InterPro" id="IPR002711">
    <property type="entry name" value="HNH"/>
</dbReference>
<organism evidence="4 5">
    <name type="scientific">Salinactinospora qingdaonensis</name>
    <dbReference type="NCBI Taxonomy" id="702744"/>
    <lineage>
        <taxon>Bacteria</taxon>
        <taxon>Bacillati</taxon>
        <taxon>Actinomycetota</taxon>
        <taxon>Actinomycetes</taxon>
        <taxon>Streptosporangiales</taxon>
        <taxon>Nocardiopsidaceae</taxon>
        <taxon>Salinactinospora</taxon>
    </lineage>
</organism>
<feature type="domain" description="Reverse transcriptase" evidence="3">
    <location>
        <begin position="102"/>
        <end position="340"/>
    </location>
</feature>
<reference evidence="5" key="1">
    <citation type="journal article" date="2019" name="Int. J. Syst. Evol. Microbiol.">
        <title>The Global Catalogue of Microorganisms (GCM) 10K type strain sequencing project: providing services to taxonomists for standard genome sequencing and annotation.</title>
        <authorList>
            <consortium name="The Broad Institute Genomics Platform"/>
            <consortium name="The Broad Institute Genome Sequencing Center for Infectious Disease"/>
            <person name="Wu L."/>
            <person name="Ma J."/>
        </authorList>
    </citation>
    <scope>NUCLEOTIDE SEQUENCE [LARGE SCALE GENOMIC DNA]</scope>
    <source>
        <strain evidence="5">JCM 17137</strain>
    </source>
</reference>
<dbReference type="NCBIfam" id="TIGR04416">
    <property type="entry name" value="group_II_RT_mat"/>
    <property type="match status" value="1"/>
</dbReference>
<feature type="compositionally biased region" description="Basic and acidic residues" evidence="2">
    <location>
        <begin position="572"/>
        <end position="583"/>
    </location>
</feature>
<keyword evidence="4" id="KW-0695">RNA-directed DNA polymerase</keyword>
<keyword evidence="5" id="KW-1185">Reference proteome</keyword>
<dbReference type="InterPro" id="IPR043502">
    <property type="entry name" value="DNA/RNA_pol_sf"/>
</dbReference>
<dbReference type="InterPro" id="IPR051083">
    <property type="entry name" value="GrpII_Intron_Splice-Mob/Def"/>
</dbReference>
<dbReference type="InterPro" id="IPR003615">
    <property type="entry name" value="HNH_nuc"/>
</dbReference>
<comment type="function">
    <text evidence="1">Poorly processive, error-prone DNA polymerase involved in untargeted mutagenesis. Copies undamaged DNA at stalled replication forks, which arise in vivo from mismatched or misaligned primer ends. These misaligned primers can be extended by PolIV. Exhibits no 3'-5' exonuclease (proofreading) activity. May be involved in translesional synthesis, in conjunction with the beta clamp from PolIII.</text>
</comment>
<comment type="caution">
    <text evidence="4">The sequence shown here is derived from an EMBL/GenBank/DDBJ whole genome shotgun (WGS) entry which is preliminary data.</text>
</comment>
<dbReference type="RefSeq" id="WP_344977590.1">
    <property type="nucleotide sequence ID" value="NZ_BAABDD010000064.1"/>
</dbReference>
<name>A0ABP7GKX0_9ACTN</name>
<evidence type="ECO:0000256" key="1">
    <source>
        <dbReference type="ARBA" id="ARBA00025589"/>
    </source>
</evidence>
<dbReference type="PANTHER" id="PTHR34047">
    <property type="entry name" value="NUCLEAR INTRON MATURASE 1, MITOCHONDRIAL-RELATED"/>
    <property type="match status" value="1"/>
</dbReference>
<dbReference type="Gene3D" id="1.10.30.50">
    <property type="match status" value="1"/>
</dbReference>
<dbReference type="Gene3D" id="3.30.70.270">
    <property type="match status" value="1"/>
</dbReference>
<feature type="compositionally biased region" description="Basic residues" evidence="2">
    <location>
        <begin position="584"/>
        <end position="594"/>
    </location>
</feature>
<evidence type="ECO:0000259" key="3">
    <source>
        <dbReference type="PROSITE" id="PS50878"/>
    </source>
</evidence>
<dbReference type="PANTHER" id="PTHR34047:SF10">
    <property type="entry name" value="GROUP II INTRON-ASSOCIATED OPEN READING FRAME"/>
    <property type="match status" value="1"/>
</dbReference>
<evidence type="ECO:0000256" key="2">
    <source>
        <dbReference type="SAM" id="MobiDB-lite"/>
    </source>
</evidence>
<dbReference type="PROSITE" id="PS50878">
    <property type="entry name" value="RT_POL"/>
    <property type="match status" value="1"/>
</dbReference>
<dbReference type="Pfam" id="PF01844">
    <property type="entry name" value="HNH"/>
    <property type="match status" value="1"/>
</dbReference>